<reference evidence="8 9" key="1">
    <citation type="journal article" date="2012" name="ISME J.">
        <title>Nitrification expanded: discovery, physiology and genomics of a nitrite-oxidizing bacterium from the phylum Chloroflexi.</title>
        <authorList>
            <person name="Sorokin D.Y."/>
            <person name="Lucker S."/>
            <person name="Vejmelkova D."/>
            <person name="Kostrikina N.A."/>
            <person name="Kleerebezem R."/>
            <person name="Rijpstra W.I."/>
            <person name="Damste J.S."/>
            <person name="Le Paslier D."/>
            <person name="Muyzer G."/>
            <person name="Wagner M."/>
            <person name="van Loosdrecht M.C."/>
            <person name="Daims H."/>
        </authorList>
    </citation>
    <scope>NUCLEOTIDE SEQUENCE [LARGE SCALE GENOMIC DNA]</scope>
    <source>
        <strain evidence="9">none</strain>
    </source>
</reference>
<proteinExistence type="inferred from homology"/>
<dbReference type="Pfam" id="PF20582">
    <property type="entry name" value="UPF0758_N"/>
    <property type="match status" value="1"/>
</dbReference>
<comment type="similarity">
    <text evidence="6">Belongs to the UPF0758 family.</text>
</comment>
<evidence type="ECO:0000256" key="1">
    <source>
        <dbReference type="ARBA" id="ARBA00022670"/>
    </source>
</evidence>
<dbReference type="PANTHER" id="PTHR30471:SF3">
    <property type="entry name" value="UPF0758 PROTEIN YEES-RELATED"/>
    <property type="match status" value="1"/>
</dbReference>
<dbReference type="Pfam" id="PF04002">
    <property type="entry name" value="RadC"/>
    <property type="match status" value="1"/>
</dbReference>
<accession>I4EMM8</accession>
<keyword evidence="9" id="KW-1185">Reference proteome</keyword>
<evidence type="ECO:0000256" key="3">
    <source>
        <dbReference type="ARBA" id="ARBA00022801"/>
    </source>
</evidence>
<dbReference type="CDD" id="cd08071">
    <property type="entry name" value="MPN_DUF2466"/>
    <property type="match status" value="1"/>
</dbReference>
<dbReference type="InterPro" id="IPR001405">
    <property type="entry name" value="UPF0758"/>
</dbReference>
<dbReference type="InterPro" id="IPR046778">
    <property type="entry name" value="UPF0758_N"/>
</dbReference>
<evidence type="ECO:0000256" key="2">
    <source>
        <dbReference type="ARBA" id="ARBA00022723"/>
    </source>
</evidence>
<dbReference type="InterPro" id="IPR037518">
    <property type="entry name" value="MPN"/>
</dbReference>
<evidence type="ECO:0000256" key="5">
    <source>
        <dbReference type="ARBA" id="ARBA00023049"/>
    </source>
</evidence>
<dbReference type="Gene3D" id="3.40.140.10">
    <property type="entry name" value="Cytidine Deaminase, domain 2"/>
    <property type="match status" value="1"/>
</dbReference>
<keyword evidence="1" id="KW-0645">Protease</keyword>
<dbReference type="EMBL" id="CAGS01000580">
    <property type="protein sequence ID" value="CCF85941.1"/>
    <property type="molecule type" value="Genomic_DNA"/>
</dbReference>
<dbReference type="Proteomes" id="UP000004221">
    <property type="component" value="Unassembled WGS sequence"/>
</dbReference>
<keyword evidence="4" id="KW-0862">Zinc</keyword>
<organism evidence="8 9">
    <name type="scientific">Nitrolancea hollandica Lb</name>
    <dbReference type="NCBI Taxonomy" id="1129897"/>
    <lineage>
        <taxon>Bacteria</taxon>
        <taxon>Pseudomonadati</taxon>
        <taxon>Thermomicrobiota</taxon>
        <taxon>Thermomicrobia</taxon>
        <taxon>Sphaerobacterales</taxon>
        <taxon>Sphaerobacterineae</taxon>
        <taxon>Sphaerobacteraceae</taxon>
        <taxon>Nitrolancea</taxon>
    </lineage>
</organism>
<evidence type="ECO:0000259" key="7">
    <source>
        <dbReference type="PROSITE" id="PS50249"/>
    </source>
</evidence>
<keyword evidence="2" id="KW-0479">Metal-binding</keyword>
<dbReference type="InterPro" id="IPR010994">
    <property type="entry name" value="RuvA_2-like"/>
</dbReference>
<dbReference type="InterPro" id="IPR020891">
    <property type="entry name" value="UPF0758_CS"/>
</dbReference>
<evidence type="ECO:0000313" key="9">
    <source>
        <dbReference type="Proteomes" id="UP000004221"/>
    </source>
</evidence>
<dbReference type="PROSITE" id="PS01302">
    <property type="entry name" value="UPF0758"/>
    <property type="match status" value="1"/>
</dbReference>
<sequence>MVASDRLAYHLTIKELPPDERPREKLRLRGAGALTNAELLAIILNTGVRGATVIDVANRLLKDHDGLLGLVRTDFEDLCRAHGLGEAKAAKLKAMLELARRISATQPEERPQIRTPEDIYGLVGAEMSTLDQEQLRVLLLDTKNRLMRVVTVYQGSVNSAQVRVAEVFKDAVRLNAPGIVVVHNHPSGDPTPSSADVTLTAELNRAGQILGIDVIDHLVVGQSRFRSLRRLGLGFPVTRE</sequence>
<keyword evidence="5" id="KW-0482">Metalloprotease</keyword>
<gene>
    <name evidence="8" type="ORF">NITHO_6200002</name>
</gene>
<dbReference type="NCBIfam" id="TIGR00608">
    <property type="entry name" value="radc"/>
    <property type="match status" value="1"/>
</dbReference>
<evidence type="ECO:0000256" key="6">
    <source>
        <dbReference type="RuleBase" id="RU003797"/>
    </source>
</evidence>
<dbReference type="GO" id="GO:0006508">
    <property type="term" value="P:proteolysis"/>
    <property type="evidence" value="ECO:0007669"/>
    <property type="project" value="UniProtKB-KW"/>
</dbReference>
<protein>
    <recommendedName>
        <fullName evidence="7">MPN domain-containing protein</fullName>
    </recommendedName>
</protein>
<dbReference type="InterPro" id="IPR025657">
    <property type="entry name" value="RadC_JAB"/>
</dbReference>
<dbReference type="PANTHER" id="PTHR30471">
    <property type="entry name" value="DNA REPAIR PROTEIN RADC"/>
    <property type="match status" value="1"/>
</dbReference>
<dbReference type="AlphaFoldDB" id="I4EMM8"/>
<evidence type="ECO:0000256" key="4">
    <source>
        <dbReference type="ARBA" id="ARBA00022833"/>
    </source>
</evidence>
<dbReference type="PROSITE" id="PS50249">
    <property type="entry name" value="MPN"/>
    <property type="match status" value="1"/>
</dbReference>
<comment type="caution">
    <text evidence="8">The sequence shown here is derived from an EMBL/GenBank/DDBJ whole genome shotgun (WGS) entry which is preliminary data.</text>
</comment>
<dbReference type="GO" id="GO:0046872">
    <property type="term" value="F:metal ion binding"/>
    <property type="evidence" value="ECO:0007669"/>
    <property type="project" value="UniProtKB-KW"/>
</dbReference>
<feature type="domain" description="MPN" evidence="7">
    <location>
        <begin position="112"/>
        <end position="234"/>
    </location>
</feature>
<name>I4EMM8_9BACT</name>
<dbReference type="NCBIfam" id="NF000642">
    <property type="entry name" value="PRK00024.1"/>
    <property type="match status" value="1"/>
</dbReference>
<dbReference type="GO" id="GO:0008237">
    <property type="term" value="F:metallopeptidase activity"/>
    <property type="evidence" value="ECO:0007669"/>
    <property type="project" value="UniProtKB-KW"/>
</dbReference>
<dbReference type="SUPFAM" id="SSF47781">
    <property type="entry name" value="RuvA domain 2-like"/>
    <property type="match status" value="1"/>
</dbReference>
<dbReference type="SUPFAM" id="SSF102712">
    <property type="entry name" value="JAB1/MPN domain"/>
    <property type="match status" value="1"/>
</dbReference>
<dbReference type="OrthoDB" id="9804482at2"/>
<evidence type="ECO:0000313" key="8">
    <source>
        <dbReference type="EMBL" id="CCF85941.1"/>
    </source>
</evidence>
<dbReference type="RefSeq" id="WP_008481293.1">
    <property type="nucleotide sequence ID" value="NZ_CAGS01000580.1"/>
</dbReference>
<keyword evidence="3" id="KW-0378">Hydrolase</keyword>